<gene>
    <name evidence="2" type="ORF">GDO78_022782</name>
</gene>
<dbReference type="Proteomes" id="UP000770717">
    <property type="component" value="Unassembled WGS sequence"/>
</dbReference>
<accession>A0A8J6E7F3</accession>
<name>A0A8J6E7F3_ELECQ</name>
<sequence length="149" mass="15850">MVLFAGEVLPALHSAVILSLGIIEDDSNPLASGKQRGPYKSDSTAVPLANHLHSRAHLQGLTGGLHAHPGHGARGLREEAHDKSVQDGRQGRPEARQQPTETCGAPEDLEPCRGKHQSLLTVTGRAAAGRGYSQIQDPTQSDDTHRHPS</sequence>
<keyword evidence="3" id="KW-1185">Reference proteome</keyword>
<feature type="region of interest" description="Disordered" evidence="1">
    <location>
        <begin position="59"/>
        <end position="149"/>
    </location>
</feature>
<evidence type="ECO:0000313" key="3">
    <source>
        <dbReference type="Proteomes" id="UP000770717"/>
    </source>
</evidence>
<organism evidence="2 3">
    <name type="scientific">Eleutherodactylus coqui</name>
    <name type="common">Puerto Rican coqui</name>
    <dbReference type="NCBI Taxonomy" id="57060"/>
    <lineage>
        <taxon>Eukaryota</taxon>
        <taxon>Metazoa</taxon>
        <taxon>Chordata</taxon>
        <taxon>Craniata</taxon>
        <taxon>Vertebrata</taxon>
        <taxon>Euteleostomi</taxon>
        <taxon>Amphibia</taxon>
        <taxon>Batrachia</taxon>
        <taxon>Anura</taxon>
        <taxon>Neobatrachia</taxon>
        <taxon>Hyloidea</taxon>
        <taxon>Eleutherodactylidae</taxon>
        <taxon>Eleutherodactylinae</taxon>
        <taxon>Eleutherodactylus</taxon>
        <taxon>Eleutherodactylus</taxon>
    </lineage>
</organism>
<protein>
    <submittedName>
        <fullName evidence="2">Uncharacterized protein</fullName>
    </submittedName>
</protein>
<evidence type="ECO:0000256" key="1">
    <source>
        <dbReference type="SAM" id="MobiDB-lite"/>
    </source>
</evidence>
<comment type="caution">
    <text evidence="2">The sequence shown here is derived from an EMBL/GenBank/DDBJ whole genome shotgun (WGS) entry which is preliminary data.</text>
</comment>
<feature type="region of interest" description="Disordered" evidence="1">
    <location>
        <begin position="27"/>
        <end position="46"/>
    </location>
</feature>
<evidence type="ECO:0000313" key="2">
    <source>
        <dbReference type="EMBL" id="KAG9462939.1"/>
    </source>
</evidence>
<proteinExistence type="predicted"/>
<reference evidence="2" key="1">
    <citation type="thesis" date="2020" institute="ProQuest LLC" country="789 East Eisenhower Parkway, Ann Arbor, MI, USA">
        <title>Comparative Genomics and Chromosome Evolution.</title>
        <authorList>
            <person name="Mudd A.B."/>
        </authorList>
    </citation>
    <scope>NUCLEOTIDE SEQUENCE</scope>
    <source>
        <strain evidence="2">HN-11 Male</strain>
        <tissue evidence="2">Kidney and liver</tissue>
    </source>
</reference>
<feature type="compositionally biased region" description="Basic and acidic residues" evidence="1">
    <location>
        <begin position="75"/>
        <end position="95"/>
    </location>
</feature>
<dbReference type="AlphaFoldDB" id="A0A8J6E7F3"/>
<dbReference type="EMBL" id="WNTK01008776">
    <property type="protein sequence ID" value="KAG9462939.1"/>
    <property type="molecule type" value="Genomic_DNA"/>
</dbReference>